<evidence type="ECO:0008006" key="2">
    <source>
        <dbReference type="Google" id="ProtNLM"/>
    </source>
</evidence>
<dbReference type="SUPFAM" id="SSF48452">
    <property type="entry name" value="TPR-like"/>
    <property type="match status" value="1"/>
</dbReference>
<accession>A0A382LLP1</accession>
<protein>
    <recommendedName>
        <fullName evidence="2">Tetratricopeptide repeat protein</fullName>
    </recommendedName>
</protein>
<sequence length="252" mass="30319">MFSQSKLIYTECNWPTKQLIRYCFRPAVAFFMVLVLFNSFNTVHAHNIHSWKPYFDYYEKGDCKKLLQRLKFLAKPEAWADKGLWSRSSIIQSKCHLQLGNYEEALKSIRLSPESKMKDAWLFQKIRVLLQASRHREAIAEIRKLLKHQKRNYYLVSLREELKKSFHTDKETDFIYHLLHDTRKNKNWFLKDYKLHSMYMKGAELHGHKIKHEYKVLGWQYPIDEASARLSHKQLKVTDLKKMTPKEINNRV</sequence>
<organism evidence="1">
    <name type="scientific">marine metagenome</name>
    <dbReference type="NCBI Taxonomy" id="408172"/>
    <lineage>
        <taxon>unclassified sequences</taxon>
        <taxon>metagenomes</taxon>
        <taxon>ecological metagenomes</taxon>
    </lineage>
</organism>
<reference evidence="1" key="1">
    <citation type="submission" date="2018-05" db="EMBL/GenBank/DDBJ databases">
        <authorList>
            <person name="Lanie J.A."/>
            <person name="Ng W.-L."/>
            <person name="Kazmierczak K.M."/>
            <person name="Andrzejewski T.M."/>
            <person name="Davidsen T.M."/>
            <person name="Wayne K.J."/>
            <person name="Tettelin H."/>
            <person name="Glass J.I."/>
            <person name="Rusch D."/>
            <person name="Podicherti R."/>
            <person name="Tsui H.-C.T."/>
            <person name="Winkler M.E."/>
        </authorList>
    </citation>
    <scope>NUCLEOTIDE SEQUENCE</scope>
</reference>
<gene>
    <name evidence="1" type="ORF">METZ01_LOCUS290330</name>
</gene>
<feature type="non-terminal residue" evidence="1">
    <location>
        <position position="252"/>
    </location>
</feature>
<proteinExistence type="predicted"/>
<evidence type="ECO:0000313" key="1">
    <source>
        <dbReference type="EMBL" id="SVC37476.1"/>
    </source>
</evidence>
<name>A0A382LLP1_9ZZZZ</name>
<dbReference type="AlphaFoldDB" id="A0A382LLP1"/>
<dbReference type="Gene3D" id="1.25.40.10">
    <property type="entry name" value="Tetratricopeptide repeat domain"/>
    <property type="match status" value="1"/>
</dbReference>
<dbReference type="EMBL" id="UINC01087797">
    <property type="protein sequence ID" value="SVC37476.1"/>
    <property type="molecule type" value="Genomic_DNA"/>
</dbReference>
<dbReference type="InterPro" id="IPR011990">
    <property type="entry name" value="TPR-like_helical_dom_sf"/>
</dbReference>